<feature type="region of interest" description="Disordered" evidence="1">
    <location>
        <begin position="157"/>
        <end position="199"/>
    </location>
</feature>
<evidence type="ECO:0000256" key="1">
    <source>
        <dbReference type="SAM" id="MobiDB-lite"/>
    </source>
</evidence>
<dbReference type="RefSeq" id="WP_336585449.1">
    <property type="nucleotide sequence ID" value="NZ_JBBAXC010000002.1"/>
</dbReference>
<keyword evidence="3" id="KW-1185">Reference proteome</keyword>
<gene>
    <name evidence="2" type="ORF">WAK64_02935</name>
</gene>
<evidence type="ECO:0000313" key="3">
    <source>
        <dbReference type="Proteomes" id="UP001312865"/>
    </source>
</evidence>
<evidence type="ECO:0000313" key="2">
    <source>
        <dbReference type="EMBL" id="MEI5906024.1"/>
    </source>
</evidence>
<keyword evidence="2" id="KW-0449">Lipoprotein</keyword>
<accession>A0ABU8H9N5</accession>
<feature type="compositionally biased region" description="Polar residues" evidence="1">
    <location>
        <begin position="190"/>
        <end position="199"/>
    </location>
</feature>
<dbReference type="InterPro" id="IPR014247">
    <property type="entry name" value="Spore_lipoprot_YhcN/YlaJ"/>
</dbReference>
<name>A0ABU8H9N5_9BACI</name>
<protein>
    <submittedName>
        <fullName evidence="2">YhcN/YlaJ family sporulation lipoprotein</fullName>
    </submittedName>
</protein>
<dbReference type="NCBIfam" id="TIGR02898">
    <property type="entry name" value="spore_YhcN_YlaJ"/>
    <property type="match status" value="1"/>
</dbReference>
<proteinExistence type="predicted"/>
<dbReference type="PROSITE" id="PS51257">
    <property type="entry name" value="PROKAR_LIPOPROTEIN"/>
    <property type="match status" value="1"/>
</dbReference>
<organism evidence="2 3">
    <name type="scientific">Bacillus spongiae</name>
    <dbReference type="NCBI Taxonomy" id="2683610"/>
    <lineage>
        <taxon>Bacteria</taxon>
        <taxon>Bacillati</taxon>
        <taxon>Bacillota</taxon>
        <taxon>Bacilli</taxon>
        <taxon>Bacillales</taxon>
        <taxon>Bacillaceae</taxon>
        <taxon>Bacillus</taxon>
    </lineage>
</organism>
<dbReference type="Proteomes" id="UP001312865">
    <property type="component" value="Unassembled WGS sequence"/>
</dbReference>
<comment type="caution">
    <text evidence="2">The sequence shown here is derived from an EMBL/GenBank/DDBJ whole genome shotgun (WGS) entry which is preliminary data.</text>
</comment>
<sequence>MKNVLYFSTILFLLTACATNPEKDELAQAKNQAITVKDSHIKIEDREQSLTVSKHLEKLAISTRNVKGATAVALGGYAIVGIDVDQNLDRSEVGTIKYSVAESLKNDPSGANAIVVADPDITARLKEIGQDIQNGHPLQGITNELSDIVGRLMPEVPRLLQDPNPEDAPDKEKKKLNPQTENELNEIQEDQSNQFMKEE</sequence>
<dbReference type="Pfam" id="PF09580">
    <property type="entry name" value="Spore_YhcN_YlaJ"/>
    <property type="match status" value="1"/>
</dbReference>
<dbReference type="InterPro" id="IPR019076">
    <property type="entry name" value="Spore_lipoprot_YhcN/YlaJ-like"/>
</dbReference>
<dbReference type="EMBL" id="JBBAXC010000002">
    <property type="protein sequence ID" value="MEI5906024.1"/>
    <property type="molecule type" value="Genomic_DNA"/>
</dbReference>
<reference evidence="2 3" key="1">
    <citation type="journal article" date="2018" name="J. Microbiol.">
        <title>Bacillus spongiae sp. nov., isolated from sponge of Jeju Island.</title>
        <authorList>
            <person name="Lee G.E."/>
            <person name="Im W.T."/>
            <person name="Park J.S."/>
        </authorList>
    </citation>
    <scope>NUCLEOTIDE SEQUENCE [LARGE SCALE GENOMIC DNA]</scope>
    <source>
        <strain evidence="2 3">135PIL107-10</strain>
    </source>
</reference>